<keyword evidence="2" id="KW-0472">Membrane</keyword>
<dbReference type="Pfam" id="PF11382">
    <property type="entry name" value="MctB"/>
    <property type="match status" value="1"/>
</dbReference>
<dbReference type="Proteomes" id="UP001142292">
    <property type="component" value="Unassembled WGS sequence"/>
</dbReference>
<reference evidence="3" key="2">
    <citation type="submission" date="2023-01" db="EMBL/GenBank/DDBJ databases">
        <authorList>
            <person name="Sun Q."/>
            <person name="Evtushenko L."/>
        </authorList>
    </citation>
    <scope>NUCLEOTIDE SEQUENCE</scope>
    <source>
        <strain evidence="3">VKM Ac-1246</strain>
    </source>
</reference>
<proteinExistence type="predicted"/>
<reference evidence="3" key="1">
    <citation type="journal article" date="2014" name="Int. J. Syst. Evol. Microbiol.">
        <title>Complete genome of a new Firmicutes species belonging to the dominant human colonic microbiota ('Ruminococcus bicirculans') reveals two chromosomes and a selective capacity to utilize plant glucans.</title>
        <authorList>
            <consortium name="NISC Comparative Sequencing Program"/>
            <person name="Wegmann U."/>
            <person name="Louis P."/>
            <person name="Goesmann A."/>
            <person name="Henrissat B."/>
            <person name="Duncan S.H."/>
            <person name="Flint H.J."/>
        </authorList>
    </citation>
    <scope>NUCLEOTIDE SEQUENCE</scope>
    <source>
        <strain evidence="3">VKM Ac-1246</strain>
    </source>
</reference>
<protein>
    <recommendedName>
        <fullName evidence="5">Membrane-anchored protein</fullName>
    </recommendedName>
</protein>
<keyword evidence="2" id="KW-1133">Transmembrane helix</keyword>
<gene>
    <name evidence="3" type="ORF">GCM10017579_38080</name>
</gene>
<dbReference type="InterPro" id="IPR047795">
    <property type="entry name" value="Put_SteA-like"/>
</dbReference>
<evidence type="ECO:0000313" key="3">
    <source>
        <dbReference type="EMBL" id="GLJ69772.1"/>
    </source>
</evidence>
<dbReference type="InterPro" id="IPR021522">
    <property type="entry name" value="MctB"/>
</dbReference>
<comment type="caution">
    <text evidence="3">The sequence shown here is derived from an EMBL/GenBank/DDBJ whole genome shotgun (WGS) entry which is preliminary data.</text>
</comment>
<dbReference type="EMBL" id="BSEL01000007">
    <property type="protein sequence ID" value="GLJ69772.1"/>
    <property type="molecule type" value="Genomic_DNA"/>
</dbReference>
<evidence type="ECO:0000256" key="1">
    <source>
        <dbReference type="SAM" id="MobiDB-lite"/>
    </source>
</evidence>
<dbReference type="NCBIfam" id="NF040608">
    <property type="entry name" value="division_SteA"/>
    <property type="match status" value="1"/>
</dbReference>
<feature type="region of interest" description="Disordered" evidence="1">
    <location>
        <begin position="383"/>
        <end position="411"/>
    </location>
</feature>
<keyword evidence="4" id="KW-1185">Reference proteome</keyword>
<evidence type="ECO:0000313" key="4">
    <source>
        <dbReference type="Proteomes" id="UP001142292"/>
    </source>
</evidence>
<accession>A0ABQ5T004</accession>
<feature type="transmembrane region" description="Helical" evidence="2">
    <location>
        <begin position="350"/>
        <end position="372"/>
    </location>
</feature>
<organism evidence="3 4">
    <name type="scientific">Nocardioides luteus</name>
    <dbReference type="NCBI Taxonomy" id="1844"/>
    <lineage>
        <taxon>Bacteria</taxon>
        <taxon>Bacillati</taxon>
        <taxon>Actinomycetota</taxon>
        <taxon>Actinomycetes</taxon>
        <taxon>Propionibacteriales</taxon>
        <taxon>Nocardioidaceae</taxon>
        <taxon>Nocardioides</taxon>
    </lineage>
</organism>
<keyword evidence="2" id="KW-0812">Transmembrane</keyword>
<evidence type="ECO:0008006" key="5">
    <source>
        <dbReference type="Google" id="ProtNLM"/>
    </source>
</evidence>
<sequence>MRLPTRQIPSVLPGIRGTLRAGRPTRALIPRLKEGDIAVIDHVDLDRSTALAIAAKGVIAVVNAQPMVSGRYPNRGPQTLLDAGIELIDEVGEDTLEKLPDGRKARLLDGEIFDGEQLLTSGRAVDQESLTEDLEDAKRGLSSHLELFTHNSSELLRREEEVLLHGNGVPPLDTPLAGQPVVVIAEHPDLDGYLAGLEGFLREQRPVIIAVGAAAKRLSKKQVRNAVLVLGADTDSYPDSSVLTGAAEVVLAPGGSPSDYAADLLERIGVQPKRFESTLAPADAALLVAYAQHPSLVVGAGLSTTLTDFLEDQRPGLAGTYLTRLALGPSLVDASAIPAVRRSEPRARRLVLPVLAAVTALAIGIPAGIWAADHDLTEIGAGAGGEGAAASTTSGESKGDAKDAKPEQTAEAEFVAEAGDELMAGKLSGHKVAVLSLPGADPMTVKALTRKIKAAGGATTGVLDVRPNLLDPGRKQYVDSLATQLVDQLGRGDADQATYQRMGQVIGETYAGTDPGETFDQPAKTAAVALLTGDLVTAQGRPSGPADLVLVVLGDDSQDTTAVEGLTEGLGATSKGLVVAGSAGSEVLETLRAKDWDDWFASVDGVETTAGQVAVPLVLARQTSQQGGDFGASGFGGLLKD</sequence>
<name>A0ABQ5T004_9ACTN</name>
<evidence type="ECO:0000256" key="2">
    <source>
        <dbReference type="SAM" id="Phobius"/>
    </source>
</evidence>
<dbReference type="RefSeq" id="WP_189118202.1">
    <property type="nucleotide sequence ID" value="NZ_BMRK01000006.1"/>
</dbReference>
<feature type="compositionally biased region" description="Basic and acidic residues" evidence="1">
    <location>
        <begin position="397"/>
        <end position="408"/>
    </location>
</feature>